<sequence>MNTNFVPDTTQRTAGMFSGQSYRGGVLVIDDETAICKVVRMALEKDGYYVVDAEDGAQAIRILNEGEHPMVIDVIITDIRMPNINGIEAIKYFQREYPSVPLIVLTGFPDIDLATQLMKQGITDYLVKPVDRKKLHTAVANAIASRHLNWFA</sequence>
<dbReference type="Proteomes" id="UP001302719">
    <property type="component" value="Chromosome"/>
</dbReference>
<feature type="domain" description="Response regulatory" evidence="3">
    <location>
        <begin position="25"/>
        <end position="143"/>
    </location>
</feature>
<dbReference type="EMBL" id="CP116967">
    <property type="protein sequence ID" value="WNM57848.1"/>
    <property type="molecule type" value="Genomic_DNA"/>
</dbReference>
<evidence type="ECO:0000256" key="1">
    <source>
        <dbReference type="ARBA" id="ARBA00022553"/>
    </source>
</evidence>
<evidence type="ECO:0000259" key="3">
    <source>
        <dbReference type="PROSITE" id="PS50110"/>
    </source>
</evidence>
<evidence type="ECO:0000256" key="2">
    <source>
        <dbReference type="PROSITE-ProRule" id="PRU00169"/>
    </source>
</evidence>
<proteinExistence type="predicted"/>
<protein>
    <submittedName>
        <fullName evidence="4">Response regulator</fullName>
    </submittedName>
</protein>
<dbReference type="InterPro" id="IPR050595">
    <property type="entry name" value="Bact_response_regulator"/>
</dbReference>
<dbReference type="Pfam" id="PF00072">
    <property type="entry name" value="Response_reg"/>
    <property type="match status" value="1"/>
</dbReference>
<organism evidence="4 5">
    <name type="scientific">Candidatus Nitrospira allomarina</name>
    <dbReference type="NCBI Taxonomy" id="3020900"/>
    <lineage>
        <taxon>Bacteria</taxon>
        <taxon>Pseudomonadati</taxon>
        <taxon>Nitrospirota</taxon>
        <taxon>Nitrospiria</taxon>
        <taxon>Nitrospirales</taxon>
        <taxon>Nitrospiraceae</taxon>
        <taxon>Nitrospira</taxon>
    </lineage>
</organism>
<keyword evidence="1 2" id="KW-0597">Phosphoprotein</keyword>
<evidence type="ECO:0000313" key="4">
    <source>
        <dbReference type="EMBL" id="WNM57848.1"/>
    </source>
</evidence>
<evidence type="ECO:0000313" key="5">
    <source>
        <dbReference type="Proteomes" id="UP001302719"/>
    </source>
</evidence>
<accession>A0AA96G9V8</accession>
<dbReference type="CDD" id="cd17536">
    <property type="entry name" value="REC_YesN-like"/>
    <property type="match status" value="1"/>
</dbReference>
<dbReference type="KEGG" id="nall:PP769_18035"/>
<dbReference type="SMART" id="SM00448">
    <property type="entry name" value="REC"/>
    <property type="match status" value="1"/>
</dbReference>
<name>A0AA96G9V8_9BACT</name>
<dbReference type="PROSITE" id="PS50110">
    <property type="entry name" value="RESPONSE_REGULATORY"/>
    <property type="match status" value="1"/>
</dbReference>
<dbReference type="SUPFAM" id="SSF52172">
    <property type="entry name" value="CheY-like"/>
    <property type="match status" value="1"/>
</dbReference>
<dbReference type="InterPro" id="IPR011006">
    <property type="entry name" value="CheY-like_superfamily"/>
</dbReference>
<dbReference type="AlphaFoldDB" id="A0AA96G9V8"/>
<dbReference type="Gene3D" id="3.40.50.2300">
    <property type="match status" value="1"/>
</dbReference>
<gene>
    <name evidence="4" type="ORF">PP769_18035</name>
</gene>
<reference evidence="4 5" key="1">
    <citation type="submission" date="2023-01" db="EMBL/GenBank/DDBJ databases">
        <title>Cultivation and genomic characterization of new, ubiquitous marine nitrite-oxidizing bacteria from the Nitrospirales.</title>
        <authorList>
            <person name="Mueller A.J."/>
            <person name="Daebeler A."/>
            <person name="Herbold C.W."/>
            <person name="Kirkegaard R.H."/>
            <person name="Daims H."/>
        </authorList>
    </citation>
    <scope>NUCLEOTIDE SEQUENCE [LARGE SCALE GENOMIC DNA]</scope>
    <source>
        <strain evidence="4 5">VA</strain>
    </source>
</reference>
<dbReference type="InterPro" id="IPR001789">
    <property type="entry name" value="Sig_transdc_resp-reg_receiver"/>
</dbReference>
<feature type="modified residue" description="4-aspartylphosphate" evidence="2">
    <location>
        <position position="78"/>
    </location>
</feature>
<dbReference type="PANTHER" id="PTHR44591">
    <property type="entry name" value="STRESS RESPONSE REGULATOR PROTEIN 1"/>
    <property type="match status" value="1"/>
</dbReference>
<dbReference type="RefSeq" id="WP_312642846.1">
    <property type="nucleotide sequence ID" value="NZ_CP116967.1"/>
</dbReference>
<keyword evidence="5" id="KW-1185">Reference proteome</keyword>
<dbReference type="PANTHER" id="PTHR44591:SF3">
    <property type="entry name" value="RESPONSE REGULATORY DOMAIN-CONTAINING PROTEIN"/>
    <property type="match status" value="1"/>
</dbReference>
<dbReference type="GO" id="GO:0000160">
    <property type="term" value="P:phosphorelay signal transduction system"/>
    <property type="evidence" value="ECO:0007669"/>
    <property type="project" value="InterPro"/>
</dbReference>